<evidence type="ECO:0000256" key="2">
    <source>
        <dbReference type="ARBA" id="ARBA00013855"/>
    </source>
</evidence>
<evidence type="ECO:0000256" key="3">
    <source>
        <dbReference type="ARBA" id="ARBA00022960"/>
    </source>
</evidence>
<comment type="caution">
    <text evidence="8">The sequence shown here is derived from an EMBL/GenBank/DDBJ whole genome shotgun (WGS) entry which is preliminary data.</text>
</comment>
<dbReference type="GO" id="GO:0008360">
    <property type="term" value="P:regulation of cell shape"/>
    <property type="evidence" value="ECO:0007669"/>
    <property type="project" value="UniProtKB-KW"/>
</dbReference>
<comment type="function">
    <text evidence="5">Involved in formation and maintenance of cell shape.</text>
</comment>
<organism evidence="8 9">
    <name type="scientific">Nitrolancea hollandica Lb</name>
    <dbReference type="NCBI Taxonomy" id="1129897"/>
    <lineage>
        <taxon>Bacteria</taxon>
        <taxon>Pseudomonadati</taxon>
        <taxon>Thermomicrobiota</taxon>
        <taxon>Thermomicrobia</taxon>
        <taxon>Sphaerobacterales</taxon>
        <taxon>Sphaerobacterineae</taxon>
        <taxon>Sphaerobacteraceae</taxon>
        <taxon>Nitrolancea</taxon>
    </lineage>
</organism>
<gene>
    <name evidence="8" type="ORF">NITHO_2190003</name>
</gene>
<accession>I4EF35</accession>
<dbReference type="AlphaFoldDB" id="I4EF35"/>
<comment type="similarity">
    <text evidence="1 5">Belongs to the MreC family.</text>
</comment>
<dbReference type="InterPro" id="IPR042175">
    <property type="entry name" value="Cell/Rod_MreC_2"/>
</dbReference>
<feature type="coiled-coil region" evidence="6">
    <location>
        <begin position="72"/>
        <end position="102"/>
    </location>
</feature>
<dbReference type="PANTHER" id="PTHR34138">
    <property type="entry name" value="CELL SHAPE-DETERMINING PROTEIN MREC"/>
    <property type="match status" value="1"/>
</dbReference>
<proteinExistence type="inferred from homology"/>
<evidence type="ECO:0000313" key="8">
    <source>
        <dbReference type="EMBL" id="CCF83297.1"/>
    </source>
</evidence>
<dbReference type="InterPro" id="IPR007221">
    <property type="entry name" value="MreC"/>
</dbReference>
<dbReference type="EMBL" id="CAGS01000134">
    <property type="protein sequence ID" value="CCF83297.1"/>
    <property type="molecule type" value="Genomic_DNA"/>
</dbReference>
<protein>
    <recommendedName>
        <fullName evidence="2 5">Cell shape-determining protein MreC</fullName>
    </recommendedName>
    <alternativeName>
        <fullName evidence="4 5">Cell shape protein MreC</fullName>
    </alternativeName>
</protein>
<dbReference type="Gene3D" id="2.40.10.350">
    <property type="entry name" value="Rod shape-determining protein MreC, domain 2"/>
    <property type="match status" value="1"/>
</dbReference>
<dbReference type="OrthoDB" id="146556at2"/>
<dbReference type="InterPro" id="IPR055342">
    <property type="entry name" value="MreC_beta-barrel_core"/>
</dbReference>
<dbReference type="PIRSF" id="PIRSF038471">
    <property type="entry name" value="MreC"/>
    <property type="match status" value="1"/>
</dbReference>
<sequence>MLPLTVRRTAALVAAFVILSLGLITLDHQQKLDLVKQPLNGLTQPVVRLFSLAEHKIVSIGAPSDSEVASQLASLTAERDRLLAENARLKQVEQEVTQLRQQLGFKTAHPDLKTVPATVLGRDPESMQRFLIIDRGSNDGVQRGMAVVSPDFFVGQVTDVEPDRARVVLSIDVSYQVGGILQNDSHAEGVVYGRWQDGGRMQMRHLDSGVQVADGDMVVTSGRTALVPEGLVIGKVYHIERNVQADALTLDLVPMIDPTRLQSVTVILGDTAK</sequence>
<dbReference type="PANTHER" id="PTHR34138:SF1">
    <property type="entry name" value="CELL SHAPE-DETERMINING PROTEIN MREC"/>
    <property type="match status" value="1"/>
</dbReference>
<evidence type="ECO:0000256" key="6">
    <source>
        <dbReference type="SAM" id="Coils"/>
    </source>
</evidence>
<dbReference type="GO" id="GO:0005886">
    <property type="term" value="C:plasma membrane"/>
    <property type="evidence" value="ECO:0007669"/>
    <property type="project" value="TreeGrafter"/>
</dbReference>
<dbReference type="RefSeq" id="WP_008476332.1">
    <property type="nucleotide sequence ID" value="NZ_CAGS01000134.1"/>
</dbReference>
<dbReference type="InterPro" id="IPR042177">
    <property type="entry name" value="Cell/Rod_1"/>
</dbReference>
<dbReference type="Gene3D" id="2.40.10.340">
    <property type="entry name" value="Rod shape-determining protein MreC, domain 1"/>
    <property type="match status" value="1"/>
</dbReference>
<name>I4EF35_9BACT</name>
<dbReference type="Proteomes" id="UP000004221">
    <property type="component" value="Unassembled WGS sequence"/>
</dbReference>
<keyword evidence="6" id="KW-0175">Coiled coil</keyword>
<feature type="domain" description="Rod shape-determining protein MreC beta-barrel core" evidence="7">
    <location>
        <begin position="119"/>
        <end position="267"/>
    </location>
</feature>
<keyword evidence="3 5" id="KW-0133">Cell shape</keyword>
<evidence type="ECO:0000256" key="4">
    <source>
        <dbReference type="ARBA" id="ARBA00032089"/>
    </source>
</evidence>
<evidence type="ECO:0000313" key="9">
    <source>
        <dbReference type="Proteomes" id="UP000004221"/>
    </source>
</evidence>
<evidence type="ECO:0000256" key="1">
    <source>
        <dbReference type="ARBA" id="ARBA00009369"/>
    </source>
</evidence>
<keyword evidence="9" id="KW-1185">Reference proteome</keyword>
<reference evidence="8 9" key="1">
    <citation type="journal article" date="2012" name="ISME J.">
        <title>Nitrification expanded: discovery, physiology and genomics of a nitrite-oxidizing bacterium from the phylum Chloroflexi.</title>
        <authorList>
            <person name="Sorokin D.Y."/>
            <person name="Lucker S."/>
            <person name="Vejmelkova D."/>
            <person name="Kostrikina N.A."/>
            <person name="Kleerebezem R."/>
            <person name="Rijpstra W.I."/>
            <person name="Damste J.S."/>
            <person name="Le Paslier D."/>
            <person name="Muyzer G."/>
            <person name="Wagner M."/>
            <person name="van Loosdrecht M.C."/>
            <person name="Daims H."/>
        </authorList>
    </citation>
    <scope>NUCLEOTIDE SEQUENCE [LARGE SCALE GENOMIC DNA]</scope>
    <source>
        <strain evidence="9">none</strain>
    </source>
</reference>
<evidence type="ECO:0000259" key="7">
    <source>
        <dbReference type="Pfam" id="PF04085"/>
    </source>
</evidence>
<dbReference type="Pfam" id="PF04085">
    <property type="entry name" value="MreC"/>
    <property type="match status" value="1"/>
</dbReference>
<evidence type="ECO:0000256" key="5">
    <source>
        <dbReference type="PIRNR" id="PIRNR038471"/>
    </source>
</evidence>